<keyword evidence="2" id="KW-1185">Reference proteome</keyword>
<evidence type="ECO:0000313" key="1">
    <source>
        <dbReference type="EMBL" id="CAK5017940.1"/>
    </source>
</evidence>
<dbReference type="EMBL" id="CAVMJV010000003">
    <property type="protein sequence ID" value="CAK5017940.1"/>
    <property type="molecule type" value="Genomic_DNA"/>
</dbReference>
<proteinExistence type="predicted"/>
<protein>
    <submittedName>
        <fullName evidence="1">Uncharacterized protein</fullName>
    </submittedName>
</protein>
<evidence type="ECO:0000313" key="2">
    <source>
        <dbReference type="Proteomes" id="UP001497535"/>
    </source>
</evidence>
<comment type="caution">
    <text evidence="1">The sequence shown here is derived from an EMBL/GenBank/DDBJ whole genome shotgun (WGS) entry which is preliminary data.</text>
</comment>
<sequence length="96" mass="11468">MGGSSRHKGEGSSHTKQYHQKYGNKINKKLDLLKEKNGCTGHEKREINPNRKTQKELIDYYLENHETFRYASEQAKNKNIKQFFDRFENEEYEVNN</sequence>
<name>A0ACB0XU85_MELEN</name>
<reference evidence="1" key="1">
    <citation type="submission" date="2023-11" db="EMBL/GenBank/DDBJ databases">
        <authorList>
            <person name="Poullet M."/>
        </authorList>
    </citation>
    <scope>NUCLEOTIDE SEQUENCE</scope>
    <source>
        <strain evidence="1">E1834</strain>
    </source>
</reference>
<accession>A0ACB0XU85</accession>
<gene>
    <name evidence="1" type="ORF">MENTE1834_LOCUS3672</name>
</gene>
<organism evidence="1 2">
    <name type="scientific">Meloidogyne enterolobii</name>
    <name type="common">Root-knot nematode worm</name>
    <name type="synonym">Meloidogyne mayaguensis</name>
    <dbReference type="NCBI Taxonomy" id="390850"/>
    <lineage>
        <taxon>Eukaryota</taxon>
        <taxon>Metazoa</taxon>
        <taxon>Ecdysozoa</taxon>
        <taxon>Nematoda</taxon>
        <taxon>Chromadorea</taxon>
        <taxon>Rhabditida</taxon>
        <taxon>Tylenchina</taxon>
        <taxon>Tylenchomorpha</taxon>
        <taxon>Tylenchoidea</taxon>
        <taxon>Meloidogynidae</taxon>
        <taxon>Meloidogyninae</taxon>
        <taxon>Meloidogyne</taxon>
    </lineage>
</organism>
<dbReference type="Proteomes" id="UP001497535">
    <property type="component" value="Unassembled WGS sequence"/>
</dbReference>